<dbReference type="Pfam" id="PF00069">
    <property type="entry name" value="Pkinase"/>
    <property type="match status" value="1"/>
</dbReference>
<evidence type="ECO:0000256" key="5">
    <source>
        <dbReference type="ARBA" id="ARBA00022741"/>
    </source>
</evidence>
<dbReference type="Gramene" id="TraesPARA_EIv1.0_1373610.1">
    <property type="protein sequence ID" value="TraesPARA_EIv1.0_1373610.1.CDS1"/>
    <property type="gene ID" value="TraesPARA_EIv1.0_1373610"/>
</dbReference>
<keyword evidence="3" id="KW-0597">Phosphoprotein</keyword>
<protein>
    <recommendedName>
        <fullName evidence="2">[RNA-polymerase]-subunit kinase</fullName>
        <ecNumber evidence="2">2.7.11.23</ecNumber>
    </recommendedName>
</protein>
<sequence length="427" mass="47156">MAAGKRPAAGHGTDQEPEISCCKRRRVRIGSTAAFEFDDTPCLGEGSFGAVLKARHRVTGKTVAIKVLRCSGDLVTANKEIQDEAGFLEACTPNTYVVGSHGLFRDPETYNLCLAMDYVGPNLHAFLSERPPLPEAIVKAYMWQLLTGANKMHNHRILHRDIKPHNILVGEGGKILKLCDLGLAMSLKNARKPYEFAGTMPYMAPEMLLGRPDYDAGVDVWSLGCVMAEMLTGRMLFKADKKDDRAAQLSAIFRVLGFPDESTWPDFVAAEVPRVFFSAQAQQHNTNTLGNLFPRETLSQDGFQVLKGLLECNPARRLTTAAALQLPWFEPKLPTPTDDVSKSLPPVRNVMRIKIVSAGTLKKKTVLRIKFTPPATPKKNLGRIKIIPPATPGTKENLLQRIKVIPPATPQMKNVLRIPLAMWNKAM</sequence>
<gene>
    <name evidence="12" type="primary">LOC123095077</name>
</gene>
<dbReference type="GeneID" id="123095077"/>
<dbReference type="Proteomes" id="UP000019116">
    <property type="component" value="Chromosome 4B"/>
</dbReference>
<dbReference type="EnsemblPlants" id="TraesCS4B02G250600.1">
    <property type="protein sequence ID" value="TraesCS4B02G250600.1.cds1"/>
    <property type="gene ID" value="TraesCS4B02G250600"/>
</dbReference>
<dbReference type="Gramene" id="TraesJUL4B03G02375060.1">
    <property type="protein sequence ID" value="TraesJUL4B03G02375060.1.CDS1"/>
    <property type="gene ID" value="TraesJUL4B03G02375060"/>
</dbReference>
<dbReference type="PANTHER" id="PTHR24056:SF511">
    <property type="entry name" value="PROTEIN KINASE DOMAIN-CONTAINING PROTEIN"/>
    <property type="match status" value="1"/>
</dbReference>
<accession>A0A3B6IWB6</accession>
<dbReference type="Gramene" id="TraesCS4B02G250600.1">
    <property type="protein sequence ID" value="TraesCS4B02G250600.1.cds1"/>
    <property type="gene ID" value="TraesCS4B02G250600"/>
</dbReference>
<dbReference type="AlphaFoldDB" id="A0A3B6IWB6"/>
<dbReference type="Gramene" id="TraesCS4B03G0676700.1">
    <property type="protein sequence ID" value="TraesCS4B03G0676700.1.CDS1"/>
    <property type="gene ID" value="TraesCS4B03G0676700"/>
</dbReference>
<evidence type="ECO:0000256" key="3">
    <source>
        <dbReference type="ARBA" id="ARBA00022553"/>
    </source>
</evidence>
<dbReference type="Gene3D" id="3.30.200.20">
    <property type="entry name" value="Phosphorylase Kinase, domain 1"/>
    <property type="match status" value="1"/>
</dbReference>
<dbReference type="SUPFAM" id="SSF56112">
    <property type="entry name" value="Protein kinase-like (PK-like)"/>
    <property type="match status" value="1"/>
</dbReference>
<dbReference type="InterPro" id="IPR017441">
    <property type="entry name" value="Protein_kinase_ATP_BS"/>
</dbReference>
<dbReference type="GO" id="GO:0005634">
    <property type="term" value="C:nucleus"/>
    <property type="evidence" value="ECO:0000318"/>
    <property type="project" value="GO_Central"/>
</dbReference>
<comment type="catalytic activity">
    <reaction evidence="8">
        <text>[DNA-directed RNA polymerase] + ATP = phospho-[DNA-directed RNA polymerase] + ADP + H(+)</text>
        <dbReference type="Rhea" id="RHEA:10216"/>
        <dbReference type="Rhea" id="RHEA-COMP:11321"/>
        <dbReference type="Rhea" id="RHEA-COMP:11322"/>
        <dbReference type="ChEBI" id="CHEBI:15378"/>
        <dbReference type="ChEBI" id="CHEBI:30616"/>
        <dbReference type="ChEBI" id="CHEBI:43176"/>
        <dbReference type="ChEBI" id="CHEBI:68546"/>
        <dbReference type="ChEBI" id="CHEBI:456216"/>
        <dbReference type="EC" id="2.7.11.23"/>
    </reaction>
</comment>
<dbReference type="InterPro" id="IPR011009">
    <property type="entry name" value="Kinase-like_dom_sf"/>
</dbReference>
<reference evidence="12" key="1">
    <citation type="submission" date="2018-08" db="EMBL/GenBank/DDBJ databases">
        <authorList>
            <person name="Rossello M."/>
        </authorList>
    </citation>
    <scope>NUCLEOTIDE SEQUENCE [LARGE SCALE GENOMIC DNA]</scope>
    <source>
        <strain evidence="12">cv. Chinese Spring</strain>
    </source>
</reference>
<dbReference type="GO" id="GO:0004674">
    <property type="term" value="F:protein serine/threonine kinase activity"/>
    <property type="evidence" value="ECO:0000318"/>
    <property type="project" value="GO_Central"/>
</dbReference>
<dbReference type="STRING" id="4565.A0A3B6IWB6"/>
<dbReference type="Gramene" id="TraesSYM4B03G02383130.1">
    <property type="protein sequence ID" value="TraesSYM4B03G02383130.1.CDS1"/>
    <property type="gene ID" value="TraesSYM4B03G02383130"/>
</dbReference>
<feature type="domain" description="Protein kinase" evidence="11">
    <location>
        <begin position="37"/>
        <end position="329"/>
    </location>
</feature>
<dbReference type="PANTHER" id="PTHR24056">
    <property type="entry name" value="CELL DIVISION PROTEIN KINASE"/>
    <property type="match status" value="1"/>
</dbReference>
<evidence type="ECO:0000256" key="10">
    <source>
        <dbReference type="RuleBase" id="RU000304"/>
    </source>
</evidence>
<keyword evidence="6" id="KW-0418">Kinase</keyword>
<name>A0A3B6IWB6_WHEAT</name>
<dbReference type="InterPro" id="IPR050108">
    <property type="entry name" value="CDK"/>
</dbReference>
<dbReference type="Gramene" id="TraesLDM4B03G02356930.1">
    <property type="protein sequence ID" value="TraesLDM4B03G02356930.1.CDS1"/>
    <property type="gene ID" value="TraesLDM4B03G02356930"/>
</dbReference>
<keyword evidence="4" id="KW-0808">Transferase</keyword>
<dbReference type="PROSITE" id="PS00108">
    <property type="entry name" value="PROTEIN_KINASE_ST"/>
    <property type="match status" value="1"/>
</dbReference>
<evidence type="ECO:0000256" key="2">
    <source>
        <dbReference type="ARBA" id="ARBA00012409"/>
    </source>
</evidence>
<dbReference type="PROSITE" id="PS50011">
    <property type="entry name" value="PROTEIN_KINASE_DOM"/>
    <property type="match status" value="1"/>
</dbReference>
<evidence type="ECO:0000256" key="6">
    <source>
        <dbReference type="ARBA" id="ARBA00022777"/>
    </source>
</evidence>
<keyword evidence="10" id="KW-0723">Serine/threonine-protein kinase</keyword>
<dbReference type="Gene3D" id="1.10.510.10">
    <property type="entry name" value="Transferase(Phosphotransferase) domain 1"/>
    <property type="match status" value="1"/>
</dbReference>
<dbReference type="Gramene" id="TraesWEE_scaffold_202167_01G000100.1">
    <property type="protein sequence ID" value="TraesWEE_scaffold_202167_01G000100.1"/>
    <property type="gene ID" value="TraesWEE_scaffold_202167_01G000100"/>
</dbReference>
<dbReference type="InterPro" id="IPR000719">
    <property type="entry name" value="Prot_kinase_dom"/>
</dbReference>
<evidence type="ECO:0000259" key="11">
    <source>
        <dbReference type="PROSITE" id="PS50011"/>
    </source>
</evidence>
<dbReference type="Gramene" id="TraesKAR4B01G0346890.1">
    <property type="protein sequence ID" value="cds.TraesKAR4B01G0346890.1"/>
    <property type="gene ID" value="TraesKAR4B01G0346890"/>
</dbReference>
<dbReference type="Gramene" id="TraesSTA4B03G02350730.1">
    <property type="protein sequence ID" value="TraesSTA4B03G02350730.1.CDS1"/>
    <property type="gene ID" value="TraesSTA4B03G02350730"/>
</dbReference>
<feature type="binding site" evidence="9">
    <location>
        <position position="66"/>
    </location>
    <ligand>
        <name>ATP</name>
        <dbReference type="ChEBI" id="CHEBI:30616"/>
    </ligand>
</feature>
<dbReference type="SMR" id="A0A3B6IWB6"/>
<dbReference type="Gramene" id="TraesNOR4B03G02373530.1">
    <property type="protein sequence ID" value="TraesNOR4B03G02373530.1.CDS1"/>
    <property type="gene ID" value="TraesNOR4B03G02373530"/>
</dbReference>
<evidence type="ECO:0000256" key="8">
    <source>
        <dbReference type="ARBA" id="ARBA00049280"/>
    </source>
</evidence>
<evidence type="ECO:0000313" key="12">
    <source>
        <dbReference type="EnsemblPlants" id="TraesCS4B02G250600.1.cds1"/>
    </source>
</evidence>
<dbReference type="GO" id="GO:0005524">
    <property type="term" value="F:ATP binding"/>
    <property type="evidence" value="ECO:0007669"/>
    <property type="project" value="UniProtKB-UniRule"/>
</dbReference>
<evidence type="ECO:0000256" key="1">
    <source>
        <dbReference type="ARBA" id="ARBA00006485"/>
    </source>
</evidence>
<dbReference type="Gramene" id="TraesLAC4B03G02309800.1">
    <property type="protein sequence ID" value="TraesLAC4B03G02309800.1.CDS1"/>
    <property type="gene ID" value="TraesLAC4B03G02309800"/>
</dbReference>
<dbReference type="EC" id="2.7.11.23" evidence="2"/>
<dbReference type="InterPro" id="IPR008271">
    <property type="entry name" value="Ser/Thr_kinase_AS"/>
</dbReference>
<reference evidence="12" key="2">
    <citation type="submission" date="2018-10" db="UniProtKB">
        <authorList>
            <consortium name="EnsemblPlants"/>
        </authorList>
    </citation>
    <scope>IDENTIFICATION</scope>
</reference>
<keyword evidence="7 9" id="KW-0067">ATP-binding</keyword>
<dbReference type="Gramene" id="TraesARI4B03G02393550.1">
    <property type="protein sequence ID" value="TraesARI4B03G02393550.1.CDS1"/>
    <property type="gene ID" value="TraesARI4B03G02393550"/>
</dbReference>
<dbReference type="GO" id="GO:0008353">
    <property type="term" value="F:RNA polymerase II CTD heptapeptide repeat kinase activity"/>
    <property type="evidence" value="ECO:0007669"/>
    <property type="project" value="UniProtKB-EC"/>
</dbReference>
<evidence type="ECO:0000313" key="13">
    <source>
        <dbReference type="Proteomes" id="UP000019116"/>
    </source>
</evidence>
<evidence type="ECO:0000256" key="9">
    <source>
        <dbReference type="PROSITE-ProRule" id="PRU10141"/>
    </source>
</evidence>
<dbReference type="Gramene" id="TraesNORUn03G04712350.1">
    <property type="protein sequence ID" value="TraesNORUn03G04712350.1.CDS1"/>
    <property type="gene ID" value="TraesNORUn03G04712350"/>
</dbReference>
<comment type="similarity">
    <text evidence="1">Belongs to the protein kinase superfamily. CMGC Ser/Thr protein kinase family. CDC2/CDKX subfamily.</text>
</comment>
<organism evidence="12">
    <name type="scientific">Triticum aestivum</name>
    <name type="common">Wheat</name>
    <dbReference type="NCBI Taxonomy" id="4565"/>
    <lineage>
        <taxon>Eukaryota</taxon>
        <taxon>Viridiplantae</taxon>
        <taxon>Streptophyta</taxon>
        <taxon>Embryophyta</taxon>
        <taxon>Tracheophyta</taxon>
        <taxon>Spermatophyta</taxon>
        <taxon>Magnoliopsida</taxon>
        <taxon>Liliopsida</taxon>
        <taxon>Poales</taxon>
        <taxon>Poaceae</taxon>
        <taxon>BOP clade</taxon>
        <taxon>Pooideae</taxon>
        <taxon>Triticodae</taxon>
        <taxon>Triticeae</taxon>
        <taxon>Triticinae</taxon>
        <taxon>Triticum</taxon>
    </lineage>
</organism>
<dbReference type="Gramene" id="TraesMAC4B03G02356010.1">
    <property type="protein sequence ID" value="TraesMAC4B03G02356010.1.CDS1"/>
    <property type="gene ID" value="TraesMAC4B03G02356010"/>
</dbReference>
<dbReference type="Gramene" id="TraesJAG4B03G02354210.1">
    <property type="protein sequence ID" value="TraesJAG4B03G02354210.1.CDS1"/>
    <property type="gene ID" value="TraesJAG4B03G02354210"/>
</dbReference>
<evidence type="ECO:0000256" key="7">
    <source>
        <dbReference type="ARBA" id="ARBA00022840"/>
    </source>
</evidence>
<dbReference type="KEGG" id="taes:123095077"/>
<keyword evidence="13" id="KW-1185">Reference proteome</keyword>
<dbReference type="PROSITE" id="PS00107">
    <property type="entry name" value="PROTEIN_KINASE_ATP"/>
    <property type="match status" value="1"/>
</dbReference>
<evidence type="ECO:0000256" key="4">
    <source>
        <dbReference type="ARBA" id="ARBA00022679"/>
    </source>
</evidence>
<keyword evidence="5 9" id="KW-0547">Nucleotide-binding</keyword>
<proteinExistence type="inferred from homology"/>
<dbReference type="RefSeq" id="XP_044372840.1">
    <property type="nucleotide sequence ID" value="XM_044516905.1"/>
</dbReference>
<dbReference type="SMART" id="SM00220">
    <property type="entry name" value="S_TKc"/>
    <property type="match status" value="1"/>
</dbReference>